<keyword evidence="1" id="KW-0479">Metal-binding</keyword>
<dbReference type="AlphaFoldDB" id="A0A097EM73"/>
<dbReference type="InterPro" id="IPR036663">
    <property type="entry name" value="Fumarylacetoacetase_C_sf"/>
</dbReference>
<dbReference type="HOGENOM" id="CLU_028458_5_2_6"/>
<evidence type="ECO:0000313" key="3">
    <source>
        <dbReference type="EMBL" id="AIT08665.1"/>
    </source>
</evidence>
<dbReference type="EMBL" id="CP009574">
    <property type="protein sequence ID" value="AIT08665.1"/>
    <property type="molecule type" value="Genomic_DNA"/>
</dbReference>
<keyword evidence="4" id="KW-1185">Reference proteome</keyword>
<dbReference type="SUPFAM" id="SSF56529">
    <property type="entry name" value="FAH"/>
    <property type="match status" value="1"/>
</dbReference>
<dbReference type="GO" id="GO:0018773">
    <property type="term" value="F:acetylpyruvate hydrolase activity"/>
    <property type="evidence" value="ECO:0007669"/>
    <property type="project" value="TreeGrafter"/>
</dbReference>
<dbReference type="GO" id="GO:0046872">
    <property type="term" value="F:metal ion binding"/>
    <property type="evidence" value="ECO:0007669"/>
    <property type="project" value="UniProtKB-KW"/>
</dbReference>
<organism evidence="3 4">
    <name type="scientific">Candidatus Francisella endociliophora</name>
    <dbReference type="NCBI Taxonomy" id="653937"/>
    <lineage>
        <taxon>Bacteria</taxon>
        <taxon>Pseudomonadati</taxon>
        <taxon>Pseudomonadota</taxon>
        <taxon>Gammaproteobacteria</taxon>
        <taxon>Thiotrichales</taxon>
        <taxon>Francisellaceae</taxon>
        <taxon>Francisella</taxon>
    </lineage>
</organism>
<dbReference type="STRING" id="1547445.LO80_00855"/>
<dbReference type="KEGG" id="frf:LO80_00855"/>
<proteinExistence type="predicted"/>
<accession>A0A097EM73</accession>
<dbReference type="PANTHER" id="PTHR11820">
    <property type="entry name" value="ACYLPYRUVASE"/>
    <property type="match status" value="1"/>
</dbReference>
<dbReference type="PANTHER" id="PTHR11820:SF7">
    <property type="entry name" value="ACYLPYRUVASE FAHD1, MITOCHONDRIAL"/>
    <property type="match status" value="1"/>
</dbReference>
<gene>
    <name evidence="3" type="ORF">LO80_00855</name>
</gene>
<dbReference type="Pfam" id="PF01557">
    <property type="entry name" value="FAA_hydrolase"/>
    <property type="match status" value="1"/>
</dbReference>
<dbReference type="RefSeq" id="WP_040007680.1">
    <property type="nucleotide sequence ID" value="NZ_CP009574.1"/>
</dbReference>
<dbReference type="InterPro" id="IPR011234">
    <property type="entry name" value="Fumarylacetoacetase-like_C"/>
</dbReference>
<evidence type="ECO:0000259" key="2">
    <source>
        <dbReference type="Pfam" id="PF01557"/>
    </source>
</evidence>
<dbReference type="eggNOG" id="COG0179">
    <property type="taxonomic scope" value="Bacteria"/>
</dbReference>
<dbReference type="Proteomes" id="UP000029672">
    <property type="component" value="Chromosome"/>
</dbReference>
<evidence type="ECO:0000313" key="4">
    <source>
        <dbReference type="Proteomes" id="UP000029672"/>
    </source>
</evidence>
<evidence type="ECO:0000256" key="1">
    <source>
        <dbReference type="ARBA" id="ARBA00022723"/>
    </source>
</evidence>
<protein>
    <submittedName>
        <fullName evidence="3">2-keto-4-pentenoate hydratase</fullName>
    </submittedName>
</protein>
<name>A0A097EM73_9GAMM</name>
<reference evidence="3 4" key="1">
    <citation type="submission" date="2014-10" db="EMBL/GenBank/DDBJ databases">
        <title>Whole genome sequence of Francisella endociliophora strain FSC1006, isolated from a laboratory culture of the marine ciliate Euplotes raikovi.</title>
        <authorList>
            <person name="Granberg M."/>
            <person name="Backman S."/>
            <person name="Lundmark E."/>
            <person name="Nilsson E."/>
            <person name="Karlsson E."/>
            <person name="Thelaus J."/>
            <person name="Ohrman C."/>
            <person name="Larkeryd A."/>
            <person name="Stenberg P."/>
        </authorList>
    </citation>
    <scope>NUCLEOTIDE SEQUENCE [LARGE SCALE GENOMIC DNA]</scope>
    <source>
        <strain evidence="3 4">FSC1006</strain>
    </source>
</reference>
<dbReference type="OrthoDB" id="9805307at2"/>
<dbReference type="Gene3D" id="3.90.850.10">
    <property type="entry name" value="Fumarylacetoacetase-like, C-terminal domain"/>
    <property type="match status" value="1"/>
</dbReference>
<sequence length="197" mass="22518">MQIDTSKSKVICVGRNYIEHIQELNNETPESPVIFIKPNSSISKTLELSDKRETHYECEIIFAFDKDSKIKAVGLGLDLTDRALQSKLKAKGLPWELAKSFDNSAVISDFVEITENEISYLNFKAYKNNELIQHADYNLMMYKPNEIINFLNESEISICENDLLMTGTPKGVGIVNRGDKFRIELFLQDDKILEANF</sequence>
<feature type="domain" description="Fumarylacetoacetase-like C-terminal" evidence="2">
    <location>
        <begin position="9"/>
        <end position="185"/>
    </location>
</feature>